<comment type="caution">
    <text evidence="1">The sequence shown here is derived from an EMBL/GenBank/DDBJ whole genome shotgun (WGS) entry which is preliminary data.</text>
</comment>
<gene>
    <name evidence="1" type="ORF">NQ176_g4815</name>
</gene>
<keyword evidence="2" id="KW-1185">Reference proteome</keyword>
<accession>A0ACC1NDZ7</accession>
<protein>
    <submittedName>
        <fullName evidence="1">Uncharacterized protein</fullName>
    </submittedName>
</protein>
<organism evidence="1 2">
    <name type="scientific">Zarea fungicola</name>
    <dbReference type="NCBI Taxonomy" id="93591"/>
    <lineage>
        <taxon>Eukaryota</taxon>
        <taxon>Fungi</taxon>
        <taxon>Dikarya</taxon>
        <taxon>Ascomycota</taxon>
        <taxon>Pezizomycotina</taxon>
        <taxon>Sordariomycetes</taxon>
        <taxon>Hypocreomycetidae</taxon>
        <taxon>Hypocreales</taxon>
        <taxon>Cordycipitaceae</taxon>
        <taxon>Zarea</taxon>
    </lineage>
</organism>
<dbReference type="Proteomes" id="UP001143910">
    <property type="component" value="Unassembled WGS sequence"/>
</dbReference>
<reference evidence="1" key="1">
    <citation type="submission" date="2022-08" db="EMBL/GenBank/DDBJ databases">
        <title>Genome Sequence of Lecanicillium fungicola.</title>
        <authorList>
            <person name="Buettner E."/>
        </authorList>
    </citation>
    <scope>NUCLEOTIDE SEQUENCE</scope>
    <source>
        <strain evidence="1">Babe33</strain>
    </source>
</reference>
<proteinExistence type="predicted"/>
<evidence type="ECO:0000313" key="1">
    <source>
        <dbReference type="EMBL" id="KAJ2976659.1"/>
    </source>
</evidence>
<evidence type="ECO:0000313" key="2">
    <source>
        <dbReference type="Proteomes" id="UP001143910"/>
    </source>
</evidence>
<sequence length="257" mass="29084">MSHPDIFYRPMKGETSGLPHDLFKSFVIPRPIGWISTTSQDGKDNLAPFSQFMNVSFDPPTILFIGHQDLYKKRSRDTVMNCIETNEFVWNMATYDQREEVNNSGKETWEDEFEEFNIKKAKSRLVRPPRVADSPISFECRVHSIVRVANEYHGKNTAGPHMVGNSDIVIGRVLGIHVKGEYITGDGLFDVLKAAPIARLGYRQYTYLNNVFEMTIPSMPDEGKEVGAVLAGAMTYSPPDDGEEEEEEEEEEKSASH</sequence>
<dbReference type="EMBL" id="JANJQO010000556">
    <property type="protein sequence ID" value="KAJ2976659.1"/>
    <property type="molecule type" value="Genomic_DNA"/>
</dbReference>
<name>A0ACC1NDZ7_9HYPO</name>